<feature type="domain" description="PLAT" evidence="13">
    <location>
        <begin position="66"/>
        <end position="183"/>
    </location>
</feature>
<dbReference type="STRING" id="623744.A0A553QYP4"/>
<dbReference type="PANTHER" id="PTHR10877">
    <property type="entry name" value="POLYCYSTIN FAMILY MEMBER"/>
    <property type="match status" value="1"/>
</dbReference>
<dbReference type="GO" id="GO:0016020">
    <property type="term" value="C:membrane"/>
    <property type="evidence" value="ECO:0007669"/>
    <property type="project" value="UniProtKB-SubCell"/>
</dbReference>
<feature type="transmembrane region" description="Helical" evidence="12">
    <location>
        <begin position="229"/>
        <end position="250"/>
    </location>
</feature>
<evidence type="ECO:0000256" key="4">
    <source>
        <dbReference type="ARBA" id="ARBA00022729"/>
    </source>
</evidence>
<dbReference type="SUPFAM" id="SSF81324">
    <property type="entry name" value="Voltage-gated potassium channels"/>
    <property type="match status" value="1"/>
</dbReference>
<feature type="transmembrane region" description="Helical" evidence="12">
    <location>
        <begin position="843"/>
        <end position="863"/>
    </location>
</feature>
<dbReference type="FunFam" id="2.60.60.20:FF:000008">
    <property type="entry name" value="Polycystic kidney disease 1-like 2, isoform CRA_a"/>
    <property type="match status" value="1"/>
</dbReference>
<dbReference type="CDD" id="cd01752">
    <property type="entry name" value="PLAT_polycystin"/>
    <property type="match status" value="1"/>
</dbReference>
<dbReference type="Proteomes" id="UP000316079">
    <property type="component" value="Unassembled WGS sequence"/>
</dbReference>
<dbReference type="Pfam" id="PF01477">
    <property type="entry name" value="PLAT"/>
    <property type="match status" value="1"/>
</dbReference>
<feature type="disulfide bond" evidence="10">
    <location>
        <begin position="694"/>
        <end position="707"/>
    </location>
</feature>
<evidence type="ECO:0000256" key="10">
    <source>
        <dbReference type="PIRSR" id="PIRSR603915-2"/>
    </source>
</evidence>
<dbReference type="Pfam" id="PF08016">
    <property type="entry name" value="PKD_channel"/>
    <property type="match status" value="1"/>
</dbReference>
<dbReference type="InterPro" id="IPR051223">
    <property type="entry name" value="Polycystin"/>
</dbReference>
<keyword evidence="6 12" id="KW-1133">Transmembrane helix</keyword>
<keyword evidence="3 12" id="KW-0812">Transmembrane</keyword>
<dbReference type="SMART" id="SM00308">
    <property type="entry name" value="LH2"/>
    <property type="match status" value="1"/>
</dbReference>
<keyword evidence="5" id="KW-0430">Lectin</keyword>
<dbReference type="GO" id="GO:0050982">
    <property type="term" value="P:detection of mechanical stimulus"/>
    <property type="evidence" value="ECO:0007669"/>
    <property type="project" value="TreeGrafter"/>
</dbReference>
<protein>
    <recommendedName>
        <fullName evidence="13">PLAT domain-containing protein</fullName>
    </recommendedName>
</protein>
<keyword evidence="9" id="KW-0325">Glycoprotein</keyword>
<feature type="transmembrane region" description="Helical" evidence="12">
    <location>
        <begin position="1031"/>
        <end position="1056"/>
    </location>
</feature>
<dbReference type="InterPro" id="IPR036392">
    <property type="entry name" value="PLAT/LH2_dom_sf"/>
</dbReference>
<keyword evidence="15" id="KW-1185">Reference proteome</keyword>
<comment type="subcellular location">
    <subcellularLocation>
        <location evidence="1">Membrane</location>
        <topology evidence="1">Multi-pass membrane protein</topology>
    </subcellularLocation>
</comment>
<evidence type="ECO:0000256" key="2">
    <source>
        <dbReference type="ARBA" id="ARBA00007200"/>
    </source>
</evidence>
<accession>A0A553QYP4</accession>
<evidence type="ECO:0000256" key="7">
    <source>
        <dbReference type="ARBA" id="ARBA00023136"/>
    </source>
</evidence>
<dbReference type="InterPro" id="IPR013122">
    <property type="entry name" value="PKD1_2_channel"/>
</dbReference>
<dbReference type="EMBL" id="SRMA01025409">
    <property type="protein sequence ID" value="TRY95089.1"/>
    <property type="molecule type" value="Genomic_DNA"/>
</dbReference>
<evidence type="ECO:0000256" key="5">
    <source>
        <dbReference type="ARBA" id="ARBA00022734"/>
    </source>
</evidence>
<feature type="transmembrane region" description="Helical" evidence="12">
    <location>
        <begin position="270"/>
        <end position="295"/>
    </location>
</feature>
<dbReference type="AlphaFoldDB" id="A0A553QYP4"/>
<dbReference type="PROSITE" id="PS50095">
    <property type="entry name" value="PLAT"/>
    <property type="match status" value="1"/>
</dbReference>
<evidence type="ECO:0000256" key="8">
    <source>
        <dbReference type="ARBA" id="ARBA00023157"/>
    </source>
</evidence>
<keyword evidence="4" id="KW-0732">Signal</keyword>
<organism evidence="14 15">
    <name type="scientific">Danionella cerebrum</name>
    <dbReference type="NCBI Taxonomy" id="2873325"/>
    <lineage>
        <taxon>Eukaryota</taxon>
        <taxon>Metazoa</taxon>
        <taxon>Chordata</taxon>
        <taxon>Craniata</taxon>
        <taxon>Vertebrata</taxon>
        <taxon>Euteleostomi</taxon>
        <taxon>Actinopterygii</taxon>
        <taxon>Neopterygii</taxon>
        <taxon>Teleostei</taxon>
        <taxon>Ostariophysi</taxon>
        <taxon>Cypriniformes</taxon>
        <taxon>Danionidae</taxon>
        <taxon>Danioninae</taxon>
        <taxon>Danionella</taxon>
    </lineage>
</organism>
<feature type="transmembrane region" description="Helical" evidence="12">
    <location>
        <begin position="598"/>
        <end position="620"/>
    </location>
</feature>
<dbReference type="GO" id="GO:0005262">
    <property type="term" value="F:calcium channel activity"/>
    <property type="evidence" value="ECO:0007669"/>
    <property type="project" value="TreeGrafter"/>
</dbReference>
<proteinExistence type="inferred from homology"/>
<feature type="transmembrane region" description="Helical" evidence="12">
    <location>
        <begin position="505"/>
        <end position="538"/>
    </location>
</feature>
<feature type="transmembrane region" description="Helical" evidence="12">
    <location>
        <begin position="20"/>
        <end position="41"/>
    </location>
</feature>
<dbReference type="InterPro" id="IPR001024">
    <property type="entry name" value="PLAT/LH2_dom"/>
</dbReference>
<feature type="transmembrane region" description="Helical" evidence="12">
    <location>
        <begin position="933"/>
        <end position="952"/>
    </location>
</feature>
<feature type="transmembrane region" description="Helical" evidence="12">
    <location>
        <begin position="883"/>
        <end position="900"/>
    </location>
</feature>
<keyword evidence="8" id="KW-1015">Disulfide bond</keyword>
<dbReference type="OrthoDB" id="10264154at2759"/>
<dbReference type="InterPro" id="IPR003915">
    <property type="entry name" value="PKD_2"/>
</dbReference>
<dbReference type="PRINTS" id="PR01433">
    <property type="entry name" value="POLYCYSTIN2"/>
</dbReference>
<evidence type="ECO:0000256" key="12">
    <source>
        <dbReference type="SAM" id="Phobius"/>
    </source>
</evidence>
<feature type="transmembrane region" description="Helical" evidence="12">
    <location>
        <begin position="973"/>
        <end position="996"/>
    </location>
</feature>
<dbReference type="Pfam" id="PF20519">
    <property type="entry name" value="Polycystin_dom"/>
    <property type="match status" value="1"/>
</dbReference>
<evidence type="ECO:0000256" key="3">
    <source>
        <dbReference type="ARBA" id="ARBA00022692"/>
    </source>
</evidence>
<dbReference type="Gene3D" id="1.10.287.70">
    <property type="match status" value="1"/>
</dbReference>
<feature type="transmembrane region" description="Helical" evidence="12">
    <location>
        <begin position="469"/>
        <end position="493"/>
    </location>
</feature>
<dbReference type="InterPro" id="IPR046791">
    <property type="entry name" value="Polycystin_dom"/>
</dbReference>
<dbReference type="GO" id="GO:0005509">
    <property type="term" value="F:calcium ion binding"/>
    <property type="evidence" value="ECO:0007669"/>
    <property type="project" value="InterPro"/>
</dbReference>
<dbReference type="FunFam" id="1.10.287.70:FF:000086">
    <property type="entry name" value="Polycystic kidney disease 2"/>
    <property type="match status" value="1"/>
</dbReference>
<comment type="caution">
    <text evidence="11">Lacks conserved residue(s) required for the propagation of feature annotation.</text>
</comment>
<dbReference type="InterPro" id="IPR042060">
    <property type="entry name" value="PLAT_polycystin1"/>
</dbReference>
<evidence type="ECO:0000313" key="14">
    <source>
        <dbReference type="EMBL" id="TRY95089.1"/>
    </source>
</evidence>
<comment type="similarity">
    <text evidence="2">Belongs to the polycystin family.</text>
</comment>
<dbReference type="SUPFAM" id="SSF49723">
    <property type="entry name" value="Lipase/lipooxygenase domain (PLAT/LH2 domain)"/>
    <property type="match status" value="1"/>
</dbReference>
<name>A0A553QYP4_9TELE</name>
<gene>
    <name evidence="14" type="ORF">DNTS_004183</name>
</gene>
<sequence length="1098" mass="125350">MPNTVDPSKSAQLFSNFAKNPVVVCFIGAIFVTYILMAVWARRKDLQDKAKVKISVLEDNDPLAEFRYLVRIRTGHRMGSSPSSRVILTLQGSEGVCEPHLLTDPEKPVFERGAEDLFLVSCAFSLGELRSIRLWHDNSGDHPAWYVGSAMVHDLQTEQKWHFLCNSWLSVDIDDCTVEKEFPVASETDMKGFSNVFFTKTTTDFCDGHIWYSVVSRPPSSSFTRVQRVSCCFSVLLCSMLTSIMFYGIPTDPSEQSMDMGPITLTWSQVIIGIESSILVFPINLLIVGIFRHALPRKNKTKKKTEKTQKASEGSGNVENEAPTFTLQFDQNDLTVDFLIKDIQRIIYLFAYTMRCPLPSTEGNSQKPDVIDLLTELQNLIEQQHLLHQNQNLSVFWTYSNHLLKQLENLEAEVKLMGPSDFSRPGCYSQILLHVQNLKKLLEIIRSSRPIVEKQVSSSKPKKPSRKGLPWWFVYVGWLLVAGTSVTSGYFTMLYGLKYGKDRSVSWIISIIMSFTESLFFTQPVKVLFLAVFFALVVKKNNFEDGEHVYKFLKKVNGCPGQSRVCLAKRNCTHNYYQPPPPGDLEKMRKNMIMQQKARSLIMEILVFLGFLWMLLLVAYGQKDENGFYLIDHIRQSFSNGISDTMSSNDVFTWANTVLLENLFGENPGFITDGNSKLVGSARLRQVRVKRDSCETAKSMRYAIPKCNAPYSWENEDMGTYAPGWDDLNFTNGTEDTITAWLYQSQSTLNSAPVWGTIALYRGGGYVMDLGSNVQNATGKLQYLFNSTWLDEYTRAIFVEFTVYNANVNLFCIITLMLENSAGAFIFRSVLQNVRLYQSTGGFQSFLMASQVFYFLFILYYMFVQAKLLKRQKWAYFRNKWNLLDLAIIILSWSSLSVFIKKTVQGNKDVENYHKHKDQFPSFHDSAVMDTTLGYLMAFLVLLSCLKLWHLLRLNPKLNLITSSLQRAWSDMSSFVFVLFIILIAYSITCNLIFGWKLSSYKTLPDAFRSIFSLQMGIFNYDEVMDTDPELGAIIISTCVIFITFVILTLFVSVILQGFSEERNNHQPSEEEEIVNLLLAKILGFFGMKTRKHSNKEA</sequence>
<comment type="caution">
    <text evidence="14">The sequence shown here is derived from an EMBL/GenBank/DDBJ whole genome shotgun (WGS) entry which is preliminary data.</text>
</comment>
<evidence type="ECO:0000313" key="15">
    <source>
        <dbReference type="Proteomes" id="UP000316079"/>
    </source>
</evidence>
<evidence type="ECO:0000256" key="1">
    <source>
        <dbReference type="ARBA" id="ARBA00004141"/>
    </source>
</evidence>
<keyword evidence="7 12" id="KW-0472">Membrane</keyword>
<dbReference type="PANTHER" id="PTHR10877:SF134">
    <property type="entry name" value="POLYCYSTIN-1-LIKE PROTEIN 2"/>
    <property type="match status" value="1"/>
</dbReference>
<evidence type="ECO:0000256" key="11">
    <source>
        <dbReference type="PROSITE-ProRule" id="PRU00152"/>
    </source>
</evidence>
<evidence type="ECO:0000259" key="13">
    <source>
        <dbReference type="PROSITE" id="PS50095"/>
    </source>
</evidence>
<evidence type="ECO:0000256" key="6">
    <source>
        <dbReference type="ARBA" id="ARBA00022989"/>
    </source>
</evidence>
<dbReference type="Gene3D" id="2.60.60.20">
    <property type="entry name" value="PLAT/LH2 domain"/>
    <property type="match status" value="1"/>
</dbReference>
<dbReference type="GO" id="GO:0030246">
    <property type="term" value="F:carbohydrate binding"/>
    <property type="evidence" value="ECO:0007669"/>
    <property type="project" value="UniProtKB-KW"/>
</dbReference>
<reference evidence="14 15" key="1">
    <citation type="journal article" date="2019" name="Sci. Data">
        <title>Hybrid genome assembly and annotation of Danionella translucida.</title>
        <authorList>
            <person name="Kadobianskyi M."/>
            <person name="Schulze L."/>
            <person name="Schuelke M."/>
            <person name="Judkewitz B."/>
        </authorList>
    </citation>
    <scope>NUCLEOTIDE SEQUENCE [LARGE SCALE GENOMIC DNA]</scope>
    <source>
        <strain evidence="14 15">Bolton</strain>
    </source>
</reference>
<evidence type="ECO:0000256" key="9">
    <source>
        <dbReference type="ARBA" id="ARBA00023180"/>
    </source>
</evidence>